<gene>
    <name evidence="2" type="ORF">H9741_08000</name>
</gene>
<name>A0A9D2AG86_9FIRM</name>
<dbReference type="Pfam" id="PF13349">
    <property type="entry name" value="DUF4097"/>
    <property type="match status" value="1"/>
</dbReference>
<evidence type="ECO:0000313" key="2">
    <source>
        <dbReference type="EMBL" id="HIX08396.1"/>
    </source>
</evidence>
<reference evidence="2" key="2">
    <citation type="submission" date="2021-04" db="EMBL/GenBank/DDBJ databases">
        <authorList>
            <person name="Gilroy R."/>
        </authorList>
    </citation>
    <scope>NUCLEOTIDE SEQUENCE</scope>
    <source>
        <strain evidence="2">811</strain>
    </source>
</reference>
<dbReference type="Gene3D" id="2.160.20.120">
    <property type="match status" value="1"/>
</dbReference>
<feature type="domain" description="DUF4097" evidence="1">
    <location>
        <begin position="88"/>
        <end position="308"/>
    </location>
</feature>
<sequence>MKLCTKICLWTGGLLLAAGAVLFVCGIAAKNWDFDKLATVRYEQQEYVAQSDVTDVVLNFDVSGIRIVQDKNTQKMTCSYPVAKDLVSGKSAQVTTSEEDGVLTFTEKKLGFSLFRWDTDTPTLVLTVPENTASLSVSTGVGDIELDGLTAEESIFLKTDVGKIVCKNVTAEKIELHSGVGDITAENCSANGTLTIDGDVCNVQMKDLDGGKISVNTNLGDISLLGSLSAAQAEMTADTGSIDLSKGTTDAQSLALSTALGDISAFLTGMRADYAAEVTWDVGESNLYPSESGTRTLKVSTSCGSIHVSFAA</sequence>
<protein>
    <submittedName>
        <fullName evidence="2">DUF4097 domain-containing protein</fullName>
    </submittedName>
</protein>
<dbReference type="AlphaFoldDB" id="A0A9D2AG86"/>
<reference evidence="2" key="1">
    <citation type="journal article" date="2021" name="PeerJ">
        <title>Extensive microbial diversity within the chicken gut microbiome revealed by metagenomics and culture.</title>
        <authorList>
            <person name="Gilroy R."/>
            <person name="Ravi A."/>
            <person name="Getino M."/>
            <person name="Pursley I."/>
            <person name="Horton D.L."/>
            <person name="Alikhan N.F."/>
            <person name="Baker D."/>
            <person name="Gharbi K."/>
            <person name="Hall N."/>
            <person name="Watson M."/>
            <person name="Adriaenssens E.M."/>
            <person name="Foster-Nyarko E."/>
            <person name="Jarju S."/>
            <person name="Secka A."/>
            <person name="Antonio M."/>
            <person name="Oren A."/>
            <person name="Chaudhuri R.R."/>
            <person name="La Ragione R."/>
            <person name="Hildebrand F."/>
            <person name="Pallen M.J."/>
        </authorList>
    </citation>
    <scope>NUCLEOTIDE SEQUENCE</scope>
    <source>
        <strain evidence="2">811</strain>
    </source>
</reference>
<dbReference type="EMBL" id="DXFX01000103">
    <property type="protein sequence ID" value="HIX08396.1"/>
    <property type="molecule type" value="Genomic_DNA"/>
</dbReference>
<dbReference type="InterPro" id="IPR025164">
    <property type="entry name" value="Toastrack_DUF4097"/>
</dbReference>
<evidence type="ECO:0000313" key="3">
    <source>
        <dbReference type="Proteomes" id="UP000824204"/>
    </source>
</evidence>
<evidence type="ECO:0000259" key="1">
    <source>
        <dbReference type="Pfam" id="PF13349"/>
    </source>
</evidence>
<comment type="caution">
    <text evidence="2">The sequence shown here is derived from an EMBL/GenBank/DDBJ whole genome shotgun (WGS) entry which is preliminary data.</text>
</comment>
<organism evidence="2 3">
    <name type="scientific">Candidatus Borkfalkia faecipullorum</name>
    <dbReference type="NCBI Taxonomy" id="2838510"/>
    <lineage>
        <taxon>Bacteria</taxon>
        <taxon>Bacillati</taxon>
        <taxon>Bacillota</taxon>
        <taxon>Clostridia</taxon>
        <taxon>Christensenellales</taxon>
        <taxon>Christensenellaceae</taxon>
        <taxon>Candidatus Borkfalkia</taxon>
    </lineage>
</organism>
<dbReference type="Proteomes" id="UP000824204">
    <property type="component" value="Unassembled WGS sequence"/>
</dbReference>
<accession>A0A9D2AG86</accession>
<proteinExistence type="predicted"/>